<dbReference type="EMBL" id="PUBV01000005">
    <property type="protein sequence ID" value="PWB08566.1"/>
    <property type="molecule type" value="Genomic_DNA"/>
</dbReference>
<reference evidence="2" key="1">
    <citation type="submission" date="2018-02" db="EMBL/GenBank/DDBJ databases">
        <authorList>
            <person name="Clavel T."/>
            <person name="Strowig T."/>
        </authorList>
    </citation>
    <scope>NUCLEOTIDE SEQUENCE [LARGE SCALE GENOMIC DNA]</scope>
    <source>
        <strain evidence="2">DSM 100764</strain>
    </source>
</reference>
<dbReference type="GeneID" id="93425463"/>
<dbReference type="AlphaFoldDB" id="A0A2V1IUW5"/>
<sequence length="201" mass="23233">MEYLPEIISALAVIITAWFSYNQYAKNKLTDLKVEQMQRDNEVKRKRRSDNSALVHGELWEILHELKADRVYIVQPHPLGNESMVSIYFESKRKGVESMKPRIQNLKMCDVAKFCADLTKNLFMFITDIDNQVTDRYAKSLLSSCGTEQVIIKRLSDNSHDWVGSIFCEFTHGQKIDEAEARAILHEAAMNIQYILPAFID</sequence>
<organism evidence="1 2">
    <name type="scientific">Paramuribaculum intestinale</name>
    <dbReference type="NCBI Taxonomy" id="2094151"/>
    <lineage>
        <taxon>Bacteria</taxon>
        <taxon>Pseudomonadati</taxon>
        <taxon>Bacteroidota</taxon>
        <taxon>Bacteroidia</taxon>
        <taxon>Bacteroidales</taxon>
        <taxon>Muribaculaceae</taxon>
        <taxon>Paramuribaculum</taxon>
    </lineage>
</organism>
<proteinExistence type="predicted"/>
<comment type="caution">
    <text evidence="1">The sequence shown here is derived from an EMBL/GenBank/DDBJ whole genome shotgun (WGS) entry which is preliminary data.</text>
</comment>
<dbReference type="Proteomes" id="UP000244925">
    <property type="component" value="Unassembled WGS sequence"/>
</dbReference>
<keyword evidence="2" id="KW-1185">Reference proteome</keyword>
<name>A0A2V1IUW5_9BACT</name>
<evidence type="ECO:0000313" key="2">
    <source>
        <dbReference type="Proteomes" id="UP000244925"/>
    </source>
</evidence>
<gene>
    <name evidence="1" type="ORF">C5O25_03290</name>
</gene>
<dbReference type="RefSeq" id="WP_107035313.1">
    <property type="nucleotide sequence ID" value="NZ_CAXHND010000022.1"/>
</dbReference>
<evidence type="ECO:0000313" key="1">
    <source>
        <dbReference type="EMBL" id="PWB08566.1"/>
    </source>
</evidence>
<protein>
    <submittedName>
        <fullName evidence="1">Uncharacterized protein</fullName>
    </submittedName>
</protein>
<accession>A0A2V1IUW5</accession>